<dbReference type="STRING" id="739143.SAMN05216297_10972"/>
<dbReference type="OrthoDB" id="8794977at2"/>
<reference evidence="2" key="1">
    <citation type="submission" date="2016-10" db="EMBL/GenBank/DDBJ databases">
        <authorList>
            <person name="Varghese N."/>
            <person name="Submissions S."/>
        </authorList>
    </citation>
    <scope>NUCLEOTIDE SEQUENCE [LARGE SCALE GENOMIC DNA]</scope>
    <source>
        <strain evidence="2">CGMCC 1.10370</strain>
    </source>
</reference>
<evidence type="ECO:0008006" key="3">
    <source>
        <dbReference type="Google" id="ProtNLM"/>
    </source>
</evidence>
<dbReference type="AlphaFoldDB" id="A0A1I1T9Q5"/>
<evidence type="ECO:0000313" key="1">
    <source>
        <dbReference type="EMBL" id="SFD55364.1"/>
    </source>
</evidence>
<gene>
    <name evidence="1" type="ORF">SAMN05216297_10972</name>
</gene>
<dbReference type="SUPFAM" id="SSF160631">
    <property type="entry name" value="SMI1/KNR4-like"/>
    <property type="match status" value="1"/>
</dbReference>
<organism evidence="1 2">
    <name type="scientific">Flavobacterium phragmitis</name>
    <dbReference type="NCBI Taxonomy" id="739143"/>
    <lineage>
        <taxon>Bacteria</taxon>
        <taxon>Pseudomonadati</taxon>
        <taxon>Bacteroidota</taxon>
        <taxon>Flavobacteriia</taxon>
        <taxon>Flavobacteriales</taxon>
        <taxon>Flavobacteriaceae</taxon>
        <taxon>Flavobacterium</taxon>
    </lineage>
</organism>
<dbReference type="Proteomes" id="UP000199672">
    <property type="component" value="Unassembled WGS sequence"/>
</dbReference>
<keyword evidence="2" id="KW-1185">Reference proteome</keyword>
<dbReference type="RefSeq" id="WP_091495556.1">
    <property type="nucleotide sequence ID" value="NZ_FOMH01000009.1"/>
</dbReference>
<protein>
    <recommendedName>
        <fullName evidence="3">SMI1 / KNR4 family (SUKH-1)</fullName>
    </recommendedName>
</protein>
<name>A0A1I1T9Q5_9FLAO</name>
<proteinExistence type="predicted"/>
<evidence type="ECO:0000313" key="2">
    <source>
        <dbReference type="Proteomes" id="UP000199672"/>
    </source>
</evidence>
<sequence>MFTILSIQNIKEKLIINKQSIKNFPKSVSFPFAELYKDIVTQIKTVEISSECILFDSVESFNQTKEFSNPDYWSENSKETIKNFWFFAQNGQGDFWLFDNENKVYFYDHNQEEMCTQNFTDLGLNFEKWLQFAYFNKQLDEIYETEDEISEELKTEYKQRLEEISGLLLEKHPFEI</sequence>
<accession>A0A1I1T9Q5</accession>
<dbReference type="Gene3D" id="3.40.1580.10">
    <property type="entry name" value="SMI1/KNR4-like"/>
    <property type="match status" value="1"/>
</dbReference>
<dbReference type="EMBL" id="FOMH01000009">
    <property type="protein sequence ID" value="SFD55364.1"/>
    <property type="molecule type" value="Genomic_DNA"/>
</dbReference>
<dbReference type="InterPro" id="IPR037883">
    <property type="entry name" value="Knr4/Smi1-like_sf"/>
</dbReference>